<dbReference type="Gene3D" id="3.40.1190.20">
    <property type="match status" value="1"/>
</dbReference>
<accession>A0A9X1LA06</accession>
<evidence type="ECO:0000256" key="4">
    <source>
        <dbReference type="ARBA" id="ARBA00022777"/>
    </source>
</evidence>
<reference evidence="8" key="1">
    <citation type="submission" date="2021-10" db="EMBL/GenBank/DDBJ databases">
        <title>Roseicella aerolatum sp. nov., isolated from aerosols of e-waste dismantling site.</title>
        <authorList>
            <person name="Qin T."/>
        </authorList>
    </citation>
    <scope>NUCLEOTIDE SEQUENCE</scope>
    <source>
        <strain evidence="8">GB24</strain>
    </source>
</reference>
<dbReference type="FunFam" id="3.40.1190.20:FF:000001">
    <property type="entry name" value="Phosphofructokinase"/>
    <property type="match status" value="1"/>
</dbReference>
<dbReference type="PROSITE" id="PS00583">
    <property type="entry name" value="PFKB_KINASES_1"/>
    <property type="match status" value="1"/>
</dbReference>
<dbReference type="InterPro" id="IPR029056">
    <property type="entry name" value="Ribokinase-like"/>
</dbReference>
<dbReference type="PANTHER" id="PTHR46566">
    <property type="entry name" value="1-PHOSPHOFRUCTOKINASE-RELATED"/>
    <property type="match status" value="1"/>
</dbReference>
<evidence type="ECO:0000256" key="3">
    <source>
        <dbReference type="ARBA" id="ARBA00022741"/>
    </source>
</evidence>
<evidence type="ECO:0000313" key="8">
    <source>
        <dbReference type="EMBL" id="MCB4821710.1"/>
    </source>
</evidence>
<comment type="similarity">
    <text evidence="1 6">Belongs to the carbohydrate kinase PfkB family.</text>
</comment>
<dbReference type="GO" id="GO:0003872">
    <property type="term" value="F:6-phosphofructokinase activity"/>
    <property type="evidence" value="ECO:0007669"/>
    <property type="project" value="TreeGrafter"/>
</dbReference>
<evidence type="ECO:0000259" key="7">
    <source>
        <dbReference type="Pfam" id="PF00294"/>
    </source>
</evidence>
<dbReference type="InterPro" id="IPR002173">
    <property type="entry name" value="Carboh/pur_kinase_PfkB_CS"/>
</dbReference>
<dbReference type="Pfam" id="PF00294">
    <property type="entry name" value="PfkB"/>
    <property type="match status" value="1"/>
</dbReference>
<evidence type="ECO:0000256" key="6">
    <source>
        <dbReference type="PIRNR" id="PIRNR000535"/>
    </source>
</evidence>
<dbReference type="CDD" id="cd01164">
    <property type="entry name" value="FruK_PfkB_like"/>
    <property type="match status" value="1"/>
</dbReference>
<keyword evidence="9" id="KW-1185">Reference proteome</keyword>
<comment type="caution">
    <text evidence="8">The sequence shown here is derived from an EMBL/GenBank/DDBJ whole genome shotgun (WGS) entry which is preliminary data.</text>
</comment>
<keyword evidence="2 6" id="KW-0808">Transferase</keyword>
<proteinExistence type="inferred from homology"/>
<dbReference type="InterPro" id="IPR011611">
    <property type="entry name" value="PfkB_dom"/>
</dbReference>
<dbReference type="SUPFAM" id="SSF53613">
    <property type="entry name" value="Ribokinase-like"/>
    <property type="match status" value="1"/>
</dbReference>
<sequence>MSGRIVTLTLNPTVDIAAEAEMVRAVRKTRTRNERFDPGGGGVNVSRVVHELGGETLAIILAGGLAGSLLEELLDAQGVPRHSIPIAGRTRMSHTVNDLSARHEFRFVPEGPKVSEEEWRATLAALEAEPGDWVVASGSLPPGVPDDFYAQAADLAAHQGRHYVLDTSGSPLKAALGHRLALIKPSRGEFETLVGRPLNTPRQQNQAAQELVRQGAAELIAVSLGHEGALLAEKDGVLRLRALDVPALGAVGAGDSFLAAMVLKLSQGESPREAFAWGMACGAAAVMRPGTAQPRREDVEALRRQIGAV</sequence>
<feature type="domain" description="Carbohydrate kinase PfkB" evidence="7">
    <location>
        <begin position="15"/>
        <end position="294"/>
    </location>
</feature>
<evidence type="ECO:0000256" key="1">
    <source>
        <dbReference type="ARBA" id="ARBA00010688"/>
    </source>
</evidence>
<protein>
    <recommendedName>
        <fullName evidence="6">Phosphofructokinase</fullName>
    </recommendedName>
</protein>
<keyword evidence="4" id="KW-0418">Kinase</keyword>
<dbReference type="InterPro" id="IPR017583">
    <property type="entry name" value="Tagatose/fructose_Pkinase"/>
</dbReference>
<dbReference type="Proteomes" id="UP001139311">
    <property type="component" value="Unassembled WGS sequence"/>
</dbReference>
<evidence type="ECO:0000256" key="2">
    <source>
        <dbReference type="ARBA" id="ARBA00022679"/>
    </source>
</evidence>
<organism evidence="8 9">
    <name type="scientific">Roseicella aerolata</name>
    <dbReference type="NCBI Taxonomy" id="2883479"/>
    <lineage>
        <taxon>Bacteria</taxon>
        <taxon>Pseudomonadati</taxon>
        <taxon>Pseudomonadota</taxon>
        <taxon>Alphaproteobacteria</taxon>
        <taxon>Acetobacterales</taxon>
        <taxon>Roseomonadaceae</taxon>
        <taxon>Roseicella</taxon>
    </lineage>
</organism>
<evidence type="ECO:0000256" key="5">
    <source>
        <dbReference type="ARBA" id="ARBA00022840"/>
    </source>
</evidence>
<dbReference type="NCBIfam" id="TIGR03168">
    <property type="entry name" value="1-PFK"/>
    <property type="match status" value="1"/>
</dbReference>
<name>A0A9X1LA06_9PROT</name>
<dbReference type="GO" id="GO:0005829">
    <property type="term" value="C:cytosol"/>
    <property type="evidence" value="ECO:0007669"/>
    <property type="project" value="TreeGrafter"/>
</dbReference>
<evidence type="ECO:0000313" key="9">
    <source>
        <dbReference type="Proteomes" id="UP001139311"/>
    </source>
</evidence>
<dbReference type="RefSeq" id="WP_226606835.1">
    <property type="nucleotide sequence ID" value="NZ_JAJAQI010000009.1"/>
</dbReference>
<keyword evidence="3" id="KW-0547">Nucleotide-binding</keyword>
<gene>
    <name evidence="8" type="ORF">LHA35_08200</name>
</gene>
<dbReference type="EMBL" id="JAJAQI010000009">
    <property type="protein sequence ID" value="MCB4821710.1"/>
    <property type="molecule type" value="Genomic_DNA"/>
</dbReference>
<dbReference type="AlphaFoldDB" id="A0A9X1LA06"/>
<dbReference type="PANTHER" id="PTHR46566:SF2">
    <property type="entry name" value="ATP-DEPENDENT 6-PHOSPHOFRUCTOKINASE ISOZYME 2"/>
    <property type="match status" value="1"/>
</dbReference>
<keyword evidence="5" id="KW-0067">ATP-binding</keyword>
<dbReference type="GO" id="GO:0005524">
    <property type="term" value="F:ATP binding"/>
    <property type="evidence" value="ECO:0007669"/>
    <property type="project" value="UniProtKB-KW"/>
</dbReference>
<dbReference type="PIRSF" id="PIRSF000535">
    <property type="entry name" value="1PFK/6PFK/LacC"/>
    <property type="match status" value="1"/>
</dbReference>